<gene>
    <name evidence="1" type="ORF">LCGC14_2881640</name>
</gene>
<reference evidence="1" key="1">
    <citation type="journal article" date="2015" name="Nature">
        <title>Complex archaea that bridge the gap between prokaryotes and eukaryotes.</title>
        <authorList>
            <person name="Spang A."/>
            <person name="Saw J.H."/>
            <person name="Jorgensen S.L."/>
            <person name="Zaremba-Niedzwiedzka K."/>
            <person name="Martijn J."/>
            <person name="Lind A.E."/>
            <person name="van Eijk R."/>
            <person name="Schleper C."/>
            <person name="Guy L."/>
            <person name="Ettema T.J."/>
        </authorList>
    </citation>
    <scope>NUCLEOTIDE SEQUENCE</scope>
</reference>
<dbReference type="GO" id="GO:0009307">
    <property type="term" value="P:DNA restriction-modification system"/>
    <property type="evidence" value="ECO:0007669"/>
    <property type="project" value="InterPro"/>
</dbReference>
<organism evidence="1">
    <name type="scientific">marine sediment metagenome</name>
    <dbReference type="NCBI Taxonomy" id="412755"/>
    <lineage>
        <taxon>unclassified sequences</taxon>
        <taxon>metagenomes</taxon>
        <taxon>ecological metagenomes</taxon>
    </lineage>
</organism>
<dbReference type="EMBL" id="LAZR01056217">
    <property type="protein sequence ID" value="KKK74655.1"/>
    <property type="molecule type" value="Genomic_DNA"/>
</dbReference>
<accession>A0A0F8YLP9</accession>
<proteinExistence type="predicted"/>
<protein>
    <submittedName>
        <fullName evidence="1">Uncharacterized protein</fullName>
    </submittedName>
</protein>
<comment type="caution">
    <text evidence="1">The sequence shown here is derived from an EMBL/GenBank/DDBJ whole genome shotgun (WGS) entry which is preliminary data.</text>
</comment>
<dbReference type="GO" id="GO:0009007">
    <property type="term" value="F:site-specific DNA-methyltransferase (adenine-specific) activity"/>
    <property type="evidence" value="ECO:0007669"/>
    <property type="project" value="InterPro"/>
</dbReference>
<name>A0A0F8YLP9_9ZZZZ</name>
<dbReference type="InterPro" id="IPR008593">
    <property type="entry name" value="Dam_MeTrfase"/>
</dbReference>
<feature type="non-terminal residue" evidence="1">
    <location>
        <position position="46"/>
    </location>
</feature>
<dbReference type="Pfam" id="PF05869">
    <property type="entry name" value="Dam"/>
    <property type="match status" value="1"/>
</dbReference>
<sequence length="46" mass="5348">MAWGTPQWLFDKLDAQYHFDLDVCADADNAKCERFWTEAPDALVQD</sequence>
<dbReference type="AlphaFoldDB" id="A0A0F8YLP9"/>
<dbReference type="GO" id="GO:0003677">
    <property type="term" value="F:DNA binding"/>
    <property type="evidence" value="ECO:0007669"/>
    <property type="project" value="InterPro"/>
</dbReference>
<evidence type="ECO:0000313" key="1">
    <source>
        <dbReference type="EMBL" id="KKK74655.1"/>
    </source>
</evidence>